<dbReference type="EMBL" id="JACZHT010000007">
    <property type="protein sequence ID" value="MBE1237853.1"/>
    <property type="molecule type" value="Genomic_DNA"/>
</dbReference>
<accession>A0A8J6Z165</accession>
<evidence type="ECO:0000313" key="9">
    <source>
        <dbReference type="Proteomes" id="UP000631034"/>
    </source>
</evidence>
<dbReference type="RefSeq" id="WP_192534859.1">
    <property type="nucleotide sequence ID" value="NZ_JACZHT010000007.1"/>
</dbReference>
<dbReference type="PIRSF" id="PIRSF002854">
    <property type="entry name" value="MetQ"/>
    <property type="match status" value="1"/>
</dbReference>
<dbReference type="GO" id="GO:0016020">
    <property type="term" value="C:membrane"/>
    <property type="evidence" value="ECO:0007669"/>
    <property type="project" value="UniProtKB-SubCell"/>
</dbReference>
<evidence type="ECO:0000256" key="7">
    <source>
        <dbReference type="SAM" id="SignalP"/>
    </source>
</evidence>
<comment type="caution">
    <text evidence="8">The sequence shown here is derived from an EMBL/GenBank/DDBJ whole genome shotgun (WGS) entry which is preliminary data.</text>
</comment>
<dbReference type="Pfam" id="PF03180">
    <property type="entry name" value="Lipoprotein_9"/>
    <property type="match status" value="1"/>
</dbReference>
<keyword evidence="3" id="KW-0472">Membrane</keyword>
<dbReference type="PANTHER" id="PTHR30429:SF0">
    <property type="entry name" value="METHIONINE-BINDING LIPOPROTEIN METQ"/>
    <property type="match status" value="1"/>
</dbReference>
<proteinExistence type="inferred from homology"/>
<evidence type="ECO:0000256" key="1">
    <source>
        <dbReference type="ARBA" id="ARBA00004635"/>
    </source>
</evidence>
<dbReference type="Proteomes" id="UP000631034">
    <property type="component" value="Unassembled WGS sequence"/>
</dbReference>
<dbReference type="Gene3D" id="3.40.190.10">
    <property type="entry name" value="Periplasmic binding protein-like II"/>
    <property type="match status" value="2"/>
</dbReference>
<gene>
    <name evidence="8" type="ORF">IHV25_09365</name>
</gene>
<dbReference type="PANTHER" id="PTHR30429">
    <property type="entry name" value="D-METHIONINE-BINDING LIPOPROTEIN METQ"/>
    <property type="match status" value="1"/>
</dbReference>
<keyword evidence="4" id="KW-0564">Palmitate</keyword>
<keyword evidence="9" id="KW-1185">Reference proteome</keyword>
<dbReference type="AlphaFoldDB" id="A0A8J6Z165"/>
<keyword evidence="2 7" id="KW-0732">Signal</keyword>
<dbReference type="SUPFAM" id="SSF53850">
    <property type="entry name" value="Periplasmic binding protein-like II"/>
    <property type="match status" value="1"/>
</dbReference>
<feature type="chain" id="PRO_5035203824" description="Lipoprotein" evidence="7">
    <location>
        <begin position="26"/>
        <end position="273"/>
    </location>
</feature>
<protein>
    <recommendedName>
        <fullName evidence="6">Lipoprotein</fullName>
    </recommendedName>
</protein>
<evidence type="ECO:0000256" key="4">
    <source>
        <dbReference type="ARBA" id="ARBA00023139"/>
    </source>
</evidence>
<sequence length="273" mass="29567">MKRRLFALPGLALALLLGFGASAQAKDTIVVGVTPFPHRAIMEKAAPLLKAKGYDLVIRDFSDYVQPNIALAEGSLDANFHQHIPYLDTTKVQRGLDLTWVAKVHIEPLGLYSKKIQNISELKKGDIISLPNDPSNGSRALRLLAAHGLITLKDKDLVTVRDVVDNPLGLKLVELDAAQLPRTLVDVTASVINTNFAVQGGLIPIRDALLIEDADSPYVNVVVVRTSDRDQPWVRALVEAVNSPEVRAFIVDDLASRGIVPAFDVPAAEPAAK</sequence>
<evidence type="ECO:0000256" key="3">
    <source>
        <dbReference type="ARBA" id="ARBA00023136"/>
    </source>
</evidence>
<name>A0A8J6Z165_9PROT</name>
<reference evidence="8" key="1">
    <citation type="submission" date="2020-10" db="EMBL/GenBank/DDBJ databases">
        <title>Genome sequence of the unusual species of purple photosynthetic bacteria, Phaeovibrio sulfidiphilus DSM 23193, type strain.</title>
        <authorList>
            <person name="Kyndt J.A."/>
            <person name="Meyer T.E."/>
        </authorList>
    </citation>
    <scope>NUCLEOTIDE SEQUENCE</scope>
    <source>
        <strain evidence="8">DSM 23193</strain>
    </source>
</reference>
<comment type="similarity">
    <text evidence="6">Belongs to the nlpA lipoprotein family.</text>
</comment>
<evidence type="ECO:0000256" key="2">
    <source>
        <dbReference type="ARBA" id="ARBA00022729"/>
    </source>
</evidence>
<dbReference type="InterPro" id="IPR004872">
    <property type="entry name" value="Lipoprotein_NlpA"/>
</dbReference>
<organism evidence="8 9">
    <name type="scientific">Phaeovibrio sulfidiphilus</name>
    <dbReference type="NCBI Taxonomy" id="1220600"/>
    <lineage>
        <taxon>Bacteria</taxon>
        <taxon>Pseudomonadati</taxon>
        <taxon>Pseudomonadota</taxon>
        <taxon>Alphaproteobacteria</taxon>
        <taxon>Rhodospirillales</taxon>
        <taxon>Rhodospirillaceae</taxon>
        <taxon>Phaeovibrio</taxon>
    </lineage>
</organism>
<evidence type="ECO:0000256" key="6">
    <source>
        <dbReference type="PIRNR" id="PIRNR002854"/>
    </source>
</evidence>
<evidence type="ECO:0000256" key="5">
    <source>
        <dbReference type="ARBA" id="ARBA00023288"/>
    </source>
</evidence>
<comment type="subcellular location">
    <subcellularLocation>
        <location evidence="1">Membrane</location>
        <topology evidence="1">Lipid-anchor</topology>
    </subcellularLocation>
</comment>
<feature type="signal peptide" evidence="7">
    <location>
        <begin position="1"/>
        <end position="25"/>
    </location>
</feature>
<keyword evidence="5 6" id="KW-0449">Lipoprotein</keyword>
<evidence type="ECO:0000313" key="8">
    <source>
        <dbReference type="EMBL" id="MBE1237853.1"/>
    </source>
</evidence>